<gene>
    <name evidence="2" type="ORF">F4554_000524</name>
</gene>
<dbReference type="Proteomes" id="UP000579605">
    <property type="component" value="Unassembled WGS sequence"/>
</dbReference>
<keyword evidence="3" id="KW-1185">Reference proteome</keyword>
<organism evidence="2 3">
    <name type="scientific">Actinopolymorpha rutila</name>
    <dbReference type="NCBI Taxonomy" id="446787"/>
    <lineage>
        <taxon>Bacteria</taxon>
        <taxon>Bacillati</taxon>
        <taxon>Actinomycetota</taxon>
        <taxon>Actinomycetes</taxon>
        <taxon>Propionibacteriales</taxon>
        <taxon>Actinopolymorphaceae</taxon>
        <taxon>Actinopolymorpha</taxon>
    </lineage>
</organism>
<dbReference type="AlphaFoldDB" id="A0A852ZHX2"/>
<evidence type="ECO:0000313" key="2">
    <source>
        <dbReference type="EMBL" id="NYH87886.1"/>
    </source>
</evidence>
<keyword evidence="2" id="KW-0808">Transferase</keyword>
<dbReference type="RefSeq" id="WP_179785883.1">
    <property type="nucleotide sequence ID" value="NZ_BAAARR010000015.1"/>
</dbReference>
<accession>A0A852ZHX2</accession>
<feature type="domain" description="Aminoglycoside phosphotransferase" evidence="1">
    <location>
        <begin position="58"/>
        <end position="248"/>
    </location>
</feature>
<keyword evidence="2" id="KW-0418">Kinase</keyword>
<dbReference type="GO" id="GO:0016301">
    <property type="term" value="F:kinase activity"/>
    <property type="evidence" value="ECO:0007669"/>
    <property type="project" value="UniProtKB-KW"/>
</dbReference>
<evidence type="ECO:0000259" key="1">
    <source>
        <dbReference type="Pfam" id="PF01636"/>
    </source>
</evidence>
<proteinExistence type="predicted"/>
<comment type="caution">
    <text evidence="2">The sequence shown here is derived from an EMBL/GenBank/DDBJ whole genome shotgun (WGS) entry which is preliminary data.</text>
</comment>
<dbReference type="SUPFAM" id="SSF56112">
    <property type="entry name" value="Protein kinase-like (PK-like)"/>
    <property type="match status" value="1"/>
</dbReference>
<evidence type="ECO:0000313" key="3">
    <source>
        <dbReference type="Proteomes" id="UP000579605"/>
    </source>
</evidence>
<name>A0A852ZHX2_9ACTN</name>
<dbReference type="EMBL" id="JACBZH010000001">
    <property type="protein sequence ID" value="NYH87886.1"/>
    <property type="molecule type" value="Genomic_DNA"/>
</dbReference>
<dbReference type="Pfam" id="PF01636">
    <property type="entry name" value="APH"/>
    <property type="match status" value="1"/>
</dbReference>
<dbReference type="InterPro" id="IPR002575">
    <property type="entry name" value="Aminoglycoside_PTrfase"/>
</dbReference>
<sequence>MDTLMRRWWTEDPANPDVTSADDPDVRRLLRTVAPGSAATDLGGCFSLNLHLHDLGQVLRVQQPFVSRDRVLAMREIRRRLVAHGLLAAEPVRWRDRELLTCRGRWAELETFVPHAKPEATWESYRWMYRAMGELHRALRDVNATLPRPMVATYAPPSSLRRWLAVTEAAVRHDPGASDVTASLRRMLAKLRTQWVPATALPNQVVHGDVRLGNVGLAPSGESVYLDFGFAANRPRVHDLAYSLAWVILRPDSSGSGETFDWSMLPRLLGEYEEGARTRLTPLERQALGPYVATVPMYHAAMAGYDTDPIAKLREETGFLRIASWLLDNPEATRG</sequence>
<dbReference type="InterPro" id="IPR011009">
    <property type="entry name" value="Kinase-like_dom_sf"/>
</dbReference>
<reference evidence="2 3" key="1">
    <citation type="submission" date="2020-07" db="EMBL/GenBank/DDBJ databases">
        <title>Sequencing the genomes of 1000 actinobacteria strains.</title>
        <authorList>
            <person name="Klenk H.-P."/>
        </authorList>
    </citation>
    <scope>NUCLEOTIDE SEQUENCE [LARGE SCALE GENOMIC DNA]</scope>
    <source>
        <strain evidence="2 3">DSM 18448</strain>
    </source>
</reference>
<dbReference type="Gene3D" id="3.90.1200.10">
    <property type="match status" value="1"/>
</dbReference>
<protein>
    <submittedName>
        <fullName evidence="2">Ser/Thr protein kinase RdoA (MazF antagonist)</fullName>
    </submittedName>
</protein>